<name>A0A1D2LCZ6_BROTH</name>
<dbReference type="OrthoDB" id="2389779at2"/>
<evidence type="ECO:0000313" key="4">
    <source>
        <dbReference type="Proteomes" id="UP000270190"/>
    </source>
</evidence>
<dbReference type="EMBL" id="CP023483">
    <property type="protein sequence ID" value="ATF25095.1"/>
    <property type="molecule type" value="Genomic_DNA"/>
</dbReference>
<reference evidence="1 3" key="1">
    <citation type="submission" date="2017-09" db="EMBL/GenBank/DDBJ databases">
        <title>Complete Genome Sequences of Two Strains of the Meat Spoilage Bacterium Brochothrix thermosphacta Isolated from Ground Chicken.</title>
        <authorList>
            <person name="Paoli G.C."/>
            <person name="Wijey C."/>
            <person name="Chen C.-Y."/>
            <person name="Nguyen L."/>
            <person name="Yan X."/>
            <person name="Irwin P.L."/>
        </authorList>
    </citation>
    <scope>NUCLEOTIDE SEQUENCE [LARGE SCALE GENOMIC DNA]</scope>
    <source>
        <strain evidence="1 3">BI</strain>
    </source>
</reference>
<dbReference type="RefSeq" id="WP_036027668.1">
    <property type="nucleotide sequence ID" value="NZ_CBCPHX010000008.1"/>
</dbReference>
<protein>
    <submittedName>
        <fullName evidence="1">DUF1033 domain-containing protein</fullName>
    </submittedName>
</protein>
<organism evidence="1 3">
    <name type="scientific">Brochothrix thermosphacta</name>
    <name type="common">Microbacterium thermosphactum</name>
    <dbReference type="NCBI Taxonomy" id="2756"/>
    <lineage>
        <taxon>Bacteria</taxon>
        <taxon>Bacillati</taxon>
        <taxon>Bacillota</taxon>
        <taxon>Bacilli</taxon>
        <taxon>Bacillales</taxon>
        <taxon>Listeriaceae</taxon>
        <taxon>Brochothrix</taxon>
    </lineage>
</organism>
<dbReference type="EMBL" id="OUNC01000012">
    <property type="protein sequence ID" value="SPP28349.1"/>
    <property type="molecule type" value="Genomic_DNA"/>
</dbReference>
<dbReference type="Proteomes" id="UP000243591">
    <property type="component" value="Chromosome"/>
</dbReference>
<accession>A0A1D2LCZ6</accession>
<dbReference type="KEGG" id="bths:CNY62_01140"/>
<dbReference type="AlphaFoldDB" id="A0A1D2LCZ6"/>
<reference evidence="2" key="2">
    <citation type="submission" date="2018-04" db="EMBL/GenBank/DDBJ databases">
        <authorList>
            <person name="Go L.Y."/>
            <person name="Mitchell J.A."/>
        </authorList>
    </citation>
    <scope>NUCLEOTIDE SEQUENCE</scope>
    <source>
        <strain evidence="2">BSAS1 3</strain>
    </source>
</reference>
<proteinExistence type="predicted"/>
<dbReference type="Proteomes" id="UP000270190">
    <property type="component" value="Unassembled WGS sequence"/>
</dbReference>
<evidence type="ECO:0000313" key="2">
    <source>
        <dbReference type="EMBL" id="SPP28349.1"/>
    </source>
</evidence>
<reference evidence="4" key="3">
    <citation type="submission" date="2018-04" db="EMBL/GenBank/DDBJ databases">
        <authorList>
            <person name="Illikoud N."/>
        </authorList>
    </citation>
    <scope>NUCLEOTIDE SEQUENCE [LARGE SCALE GENOMIC DNA]</scope>
</reference>
<gene>
    <name evidence="2" type="ORF">BTBSAS_20219</name>
    <name evidence="1" type="ORF">CNY62_01140</name>
</gene>
<sequence length="103" mass="12345">MTRWQIIQTESFNEPWWFFDDWQEDIVLELEATTREEAKALYIEAFTKLHDTYGYQQVKKNTLAAFWCDEEKCFCEECDDDLQVYHGLLVLKDGEHDPDLISN</sequence>
<keyword evidence="3" id="KW-1185">Reference proteome</keyword>
<dbReference type="GeneID" id="66538275"/>
<evidence type="ECO:0000313" key="1">
    <source>
        <dbReference type="EMBL" id="ATF25095.1"/>
    </source>
</evidence>
<dbReference type="Pfam" id="PF06279">
    <property type="entry name" value="DUF1033"/>
    <property type="match status" value="1"/>
</dbReference>
<dbReference type="STRING" id="2756.BFR44_02375"/>
<dbReference type="InterPro" id="IPR010434">
    <property type="entry name" value="DUF1033"/>
</dbReference>
<evidence type="ECO:0000313" key="3">
    <source>
        <dbReference type="Proteomes" id="UP000243591"/>
    </source>
</evidence>